<gene>
    <name evidence="1" type="ORF">Asru_0586_03</name>
</gene>
<organism evidence="1 2">
    <name type="scientific">Acidisphaera rubrifaciens HS-AP3</name>
    <dbReference type="NCBI Taxonomy" id="1231350"/>
    <lineage>
        <taxon>Bacteria</taxon>
        <taxon>Pseudomonadati</taxon>
        <taxon>Pseudomonadota</taxon>
        <taxon>Alphaproteobacteria</taxon>
        <taxon>Acetobacterales</taxon>
        <taxon>Acetobacteraceae</taxon>
        <taxon>Acidisphaera</taxon>
    </lineage>
</organism>
<sequence>MPALLFDVRWPDGEVSRLYSPSTVIGSYLAAGARYPLADFVVRARAAMQAASERVRAVHGFPCSRAAATLDHIETQAGRYPPDAHVAVERILHG</sequence>
<evidence type="ECO:0000313" key="1">
    <source>
        <dbReference type="EMBL" id="GAN78042.1"/>
    </source>
</evidence>
<dbReference type="OrthoDB" id="195104at2"/>
<reference evidence="1 2" key="1">
    <citation type="submission" date="2012-11" db="EMBL/GenBank/DDBJ databases">
        <title>Whole genome sequence of Acidisphaera rubrifaciens HS-AP3.</title>
        <authorList>
            <person name="Azuma Y."/>
            <person name="Higashiura N."/>
            <person name="Hirakawa H."/>
            <person name="Matsushita K."/>
        </authorList>
    </citation>
    <scope>NUCLEOTIDE SEQUENCE [LARGE SCALE GENOMIC DNA]</scope>
    <source>
        <strain evidence="1 2">HS-AP3</strain>
    </source>
</reference>
<keyword evidence="2" id="KW-1185">Reference proteome</keyword>
<evidence type="ECO:0008006" key="3">
    <source>
        <dbReference type="Google" id="ProtNLM"/>
    </source>
</evidence>
<dbReference type="AlphaFoldDB" id="A0A0D6P8N4"/>
<dbReference type="Proteomes" id="UP000032680">
    <property type="component" value="Unassembled WGS sequence"/>
</dbReference>
<dbReference type="InterPro" id="IPR023846">
    <property type="entry name" value="CHP04042_MSMEG0570"/>
</dbReference>
<accession>A0A0D6P8N4</accession>
<evidence type="ECO:0000313" key="2">
    <source>
        <dbReference type="Proteomes" id="UP000032680"/>
    </source>
</evidence>
<dbReference type="EMBL" id="BANB01000586">
    <property type="protein sequence ID" value="GAN78042.1"/>
    <property type="molecule type" value="Genomic_DNA"/>
</dbReference>
<protein>
    <recommendedName>
        <fullName evidence="3">NAD/NADP transhydrogenase alpha subunit</fullName>
    </recommendedName>
</protein>
<proteinExistence type="predicted"/>
<name>A0A0D6P8N4_9PROT</name>
<dbReference type="NCBIfam" id="TIGR04042">
    <property type="entry name" value="MSMEG_0570_fam"/>
    <property type="match status" value="1"/>
</dbReference>
<comment type="caution">
    <text evidence="1">The sequence shown here is derived from an EMBL/GenBank/DDBJ whole genome shotgun (WGS) entry which is preliminary data.</text>
</comment>
<dbReference type="RefSeq" id="WP_048862416.1">
    <property type="nucleotide sequence ID" value="NZ_BANB01000586.1"/>
</dbReference>